<gene>
    <name evidence="5" type="ORF">RJ639_011745</name>
    <name evidence="4" type="ORF">RJ639_026237</name>
</gene>
<proteinExistence type="predicted"/>
<dbReference type="Proteomes" id="UP001188597">
    <property type="component" value="Unassembled WGS sequence"/>
</dbReference>
<keyword evidence="3" id="KW-0472">Membrane</keyword>
<reference evidence="5" key="1">
    <citation type="submission" date="2022-12" db="EMBL/GenBank/DDBJ databases">
        <title>Draft genome assemblies for two species of Escallonia (Escalloniales).</title>
        <authorList>
            <person name="Chanderbali A."/>
            <person name="Dervinis C."/>
            <person name="Anghel I."/>
            <person name="Soltis D."/>
            <person name="Soltis P."/>
            <person name="Zapata F."/>
        </authorList>
    </citation>
    <scope>NUCLEOTIDE SEQUENCE</scope>
    <source>
        <strain evidence="5">UCBG64.0493</strain>
        <tissue evidence="5">Leaf</tissue>
    </source>
</reference>
<dbReference type="EMBL" id="JAVXUP010001475">
    <property type="protein sequence ID" value="KAK3011172.1"/>
    <property type="molecule type" value="Genomic_DNA"/>
</dbReference>
<keyword evidence="2" id="KW-0813">Transport</keyword>
<sequence length="163" mass="18337">METGFMANAARMISSKWLKIWIEIGAVLSASELFEAQLSSSFYQLLGMADLGFLPKFFGLRSKWFNTPWFGHAAEIRVVYLIEEEVSDDEAAISGSNEASGAGNHVPDSIRVLDFYHGDCNQDFFFGEWANDCGCYWMVLSDQVCKSRELLEFNNGDDDDEEG</sequence>
<name>A0AA88VLV5_9ASTE</name>
<dbReference type="InterPro" id="IPR044566">
    <property type="entry name" value="RMV1-like"/>
</dbReference>
<comment type="caution">
    <text evidence="5">The sequence shown here is derived from an EMBL/GenBank/DDBJ whole genome shotgun (WGS) entry which is preliminary data.</text>
</comment>
<keyword evidence="6" id="KW-1185">Reference proteome</keyword>
<evidence type="ECO:0000313" key="5">
    <source>
        <dbReference type="EMBL" id="KAK3011172.1"/>
    </source>
</evidence>
<protein>
    <submittedName>
        <fullName evidence="5">Uncharacterized protein</fullName>
    </submittedName>
</protein>
<dbReference type="GO" id="GO:0022857">
    <property type="term" value="F:transmembrane transporter activity"/>
    <property type="evidence" value="ECO:0007669"/>
    <property type="project" value="InterPro"/>
</dbReference>
<evidence type="ECO:0000313" key="4">
    <source>
        <dbReference type="EMBL" id="KAK2998103.1"/>
    </source>
</evidence>
<dbReference type="PANTHER" id="PTHR45826:SF8">
    <property type="entry name" value="CATIONIC AMINO ACID TRANSPORTER"/>
    <property type="match status" value="1"/>
</dbReference>
<keyword evidence="3" id="KW-1003">Cell membrane</keyword>
<evidence type="ECO:0000256" key="3">
    <source>
        <dbReference type="ARBA" id="ARBA00022475"/>
    </source>
</evidence>
<dbReference type="GO" id="GO:0005886">
    <property type="term" value="C:plasma membrane"/>
    <property type="evidence" value="ECO:0007669"/>
    <property type="project" value="UniProtKB-SubCell"/>
</dbReference>
<evidence type="ECO:0000256" key="2">
    <source>
        <dbReference type="ARBA" id="ARBA00022448"/>
    </source>
</evidence>
<organism evidence="5 6">
    <name type="scientific">Escallonia herrerae</name>
    <dbReference type="NCBI Taxonomy" id="1293975"/>
    <lineage>
        <taxon>Eukaryota</taxon>
        <taxon>Viridiplantae</taxon>
        <taxon>Streptophyta</taxon>
        <taxon>Embryophyta</taxon>
        <taxon>Tracheophyta</taxon>
        <taxon>Spermatophyta</taxon>
        <taxon>Magnoliopsida</taxon>
        <taxon>eudicotyledons</taxon>
        <taxon>Gunneridae</taxon>
        <taxon>Pentapetalae</taxon>
        <taxon>asterids</taxon>
        <taxon>campanulids</taxon>
        <taxon>Escalloniales</taxon>
        <taxon>Escalloniaceae</taxon>
        <taxon>Escallonia</taxon>
    </lineage>
</organism>
<evidence type="ECO:0000313" key="6">
    <source>
        <dbReference type="Proteomes" id="UP001188597"/>
    </source>
</evidence>
<comment type="subcellular location">
    <subcellularLocation>
        <location evidence="1">Cell membrane</location>
        <topology evidence="1">Multi-pass membrane protein</topology>
    </subcellularLocation>
</comment>
<accession>A0AA88VLV5</accession>
<dbReference type="PANTHER" id="PTHR45826">
    <property type="entry name" value="POLYAMINE TRANSPORTER PUT1"/>
    <property type="match status" value="1"/>
</dbReference>
<evidence type="ECO:0000256" key="1">
    <source>
        <dbReference type="ARBA" id="ARBA00004651"/>
    </source>
</evidence>
<dbReference type="AlphaFoldDB" id="A0AA88VLV5"/>
<dbReference type="EMBL" id="JAVXUP010003814">
    <property type="protein sequence ID" value="KAK2998103.1"/>
    <property type="molecule type" value="Genomic_DNA"/>
</dbReference>